<feature type="compositionally biased region" description="Gly residues" evidence="11">
    <location>
        <begin position="119"/>
        <end position="130"/>
    </location>
</feature>
<dbReference type="InterPro" id="IPR043519">
    <property type="entry name" value="NT_sf"/>
</dbReference>
<gene>
    <name evidence="14" type="ORF">SEVIR_9G280700v2</name>
</gene>
<dbReference type="PANTHER" id="PTHR12271:SF40">
    <property type="entry name" value="POLY(A) RNA POLYMERASE GLD2"/>
    <property type="match status" value="1"/>
</dbReference>
<evidence type="ECO:0000256" key="11">
    <source>
        <dbReference type="SAM" id="MobiDB-lite"/>
    </source>
</evidence>
<dbReference type="OMA" id="HMHSATG"/>
<keyword evidence="7" id="KW-0808">Transferase</keyword>
<dbReference type="Gene3D" id="1.10.1410.10">
    <property type="match status" value="1"/>
</dbReference>
<dbReference type="EC" id="2.7.7.52" evidence="5"/>
<accession>A0A4U6SYT9</accession>
<feature type="compositionally biased region" description="Low complexity" evidence="11">
    <location>
        <begin position="16"/>
        <end position="35"/>
    </location>
</feature>
<feature type="region of interest" description="Disordered" evidence="11">
    <location>
        <begin position="1"/>
        <end position="35"/>
    </location>
</feature>
<evidence type="ECO:0000256" key="6">
    <source>
        <dbReference type="ARBA" id="ARBA00022490"/>
    </source>
</evidence>
<sequence length="813" mass="90061">MADASSSSGGGGGGPHPSASSSTATPPSPASLDGGLLLRLLQNPPPAHPRAETLTAGPVAHHFFVDPAVAAVGPLFAAPTQMQGGCFPWSSASAPQPQQHQLRFPGPQFAPGEPYAALGGSGGGGRGFGSGDAVKAERPRPGAPPPGFGKPSHPPAAARDASNTFGGAPSRELNHHRPRGFGRTSNKELKTVPPFAAGREAVGRMPHGEPRAMPITGGRDVPAGMMYREQQQDCFLSRTPPDMNTNRSFGRMPLREQHTLPTTCGRALHGDQYTHATQAGRMQRSDWGQQEPHLTYTSQREQTWQGPSKEKGLRKLPNANAHDAFGKVPVKEVHHVTVPAGSSVAVGPKEDQVNGLEDGRIREVVLEHGIDGEVVAEAEAEARKFEVSYQKGKVRFAGQDEEYDDDGREEGSIIEQMTESLMIDGNVEAKGVVLQKTITRSKDFRSDFSRGHHVSSQRIRFQRRNRPCRYDIDRFAPSFLSIFESLVPSQDEIAKQKQLLTSLSRIINKEWPNSKLYLYGSCANSFGFSNSDIDLCLSIDDKEMSKVDIILKLADILHAGNLQNIQPLTRARVPIVKLMDPETGLSCDICVNNLLAVINTKLLRDYAQIDIRLRQLAFIVKHWAKSRRVNEAYQGTLSSYAYVIMCIHLLQLRRILPCLQEMEATYFVTVDESNCAYFDQVDKLNNYGAHSRDTVSRLLWAFFHYWAYEHDYTRDVISIRTGRIISKERKDWTRRVGNDRHLICIEDPFETSHDLGRVVDKFTIKILREEFERAANILQFDPNPSVTLFEPYVPPPLPTLMQEETVNGAEVEL</sequence>
<dbReference type="FunFam" id="1.10.1410.10:FF:000018">
    <property type="entry name" value="Terminal uridylyltransferase cid1"/>
    <property type="match status" value="1"/>
</dbReference>
<dbReference type="GO" id="GO:0010628">
    <property type="term" value="P:positive regulation of gene expression"/>
    <property type="evidence" value="ECO:0007669"/>
    <property type="project" value="UniProtKB-ARBA"/>
</dbReference>
<dbReference type="Gene3D" id="3.30.460.10">
    <property type="entry name" value="Beta Polymerase, domain 2"/>
    <property type="match status" value="1"/>
</dbReference>
<evidence type="ECO:0000256" key="9">
    <source>
        <dbReference type="ARBA" id="ARBA00022842"/>
    </source>
</evidence>
<dbReference type="AlphaFoldDB" id="A0A4U6SYT9"/>
<feature type="domain" description="PAP-associated" evidence="12">
    <location>
        <begin position="695"/>
        <end position="753"/>
    </location>
</feature>
<evidence type="ECO:0000256" key="10">
    <source>
        <dbReference type="ARBA" id="ARBA00049105"/>
    </source>
</evidence>
<evidence type="ECO:0000313" key="15">
    <source>
        <dbReference type="Proteomes" id="UP000298652"/>
    </source>
</evidence>
<dbReference type="GO" id="GO:0061157">
    <property type="term" value="P:mRNA destabilization"/>
    <property type="evidence" value="ECO:0007669"/>
    <property type="project" value="UniProtKB-ARBA"/>
</dbReference>
<feature type="domain" description="Poly(A) RNA polymerase mitochondrial-like central palm" evidence="13">
    <location>
        <begin position="481"/>
        <end position="608"/>
    </location>
</feature>
<dbReference type="InterPro" id="IPR054708">
    <property type="entry name" value="MTPAP-like_central"/>
</dbReference>
<evidence type="ECO:0000256" key="7">
    <source>
        <dbReference type="ARBA" id="ARBA00022679"/>
    </source>
</evidence>
<keyword evidence="8" id="KW-0479">Metal-binding</keyword>
<keyword evidence="6" id="KW-0963">Cytoplasm</keyword>
<comment type="cofactor">
    <cofactor evidence="2">
        <name>Mg(2+)</name>
        <dbReference type="ChEBI" id="CHEBI:18420"/>
    </cofactor>
</comment>
<evidence type="ECO:0000259" key="13">
    <source>
        <dbReference type="Pfam" id="PF22600"/>
    </source>
</evidence>
<organism evidence="14 15">
    <name type="scientific">Setaria viridis</name>
    <name type="common">Green bristlegrass</name>
    <name type="synonym">Setaria italica subsp. viridis</name>
    <dbReference type="NCBI Taxonomy" id="4556"/>
    <lineage>
        <taxon>Eukaryota</taxon>
        <taxon>Viridiplantae</taxon>
        <taxon>Streptophyta</taxon>
        <taxon>Embryophyta</taxon>
        <taxon>Tracheophyta</taxon>
        <taxon>Spermatophyta</taxon>
        <taxon>Magnoliopsida</taxon>
        <taxon>Liliopsida</taxon>
        <taxon>Poales</taxon>
        <taxon>Poaceae</taxon>
        <taxon>PACMAD clade</taxon>
        <taxon>Panicoideae</taxon>
        <taxon>Panicodae</taxon>
        <taxon>Paniceae</taxon>
        <taxon>Cenchrinae</taxon>
        <taxon>Setaria</taxon>
    </lineage>
</organism>
<evidence type="ECO:0000256" key="5">
    <source>
        <dbReference type="ARBA" id="ARBA00012472"/>
    </source>
</evidence>
<evidence type="ECO:0000313" key="14">
    <source>
        <dbReference type="EMBL" id="TKV94239.1"/>
    </source>
</evidence>
<dbReference type="GO" id="GO:0046872">
    <property type="term" value="F:metal ion binding"/>
    <property type="evidence" value="ECO:0007669"/>
    <property type="project" value="UniProtKB-KW"/>
</dbReference>
<dbReference type="FunFam" id="3.30.460.10:FF:000067">
    <property type="entry name" value="Terminal uridylyltransferase cid1"/>
    <property type="match status" value="1"/>
</dbReference>
<keyword evidence="9" id="KW-0460">Magnesium</keyword>
<evidence type="ECO:0000256" key="8">
    <source>
        <dbReference type="ARBA" id="ARBA00022723"/>
    </source>
</evidence>
<comment type="cofactor">
    <cofactor evidence="1">
        <name>Mn(2+)</name>
        <dbReference type="ChEBI" id="CHEBI:29035"/>
    </cofactor>
</comment>
<dbReference type="Gramene" id="TKV94239">
    <property type="protein sequence ID" value="TKV94239"/>
    <property type="gene ID" value="SEVIR_9G280700v2"/>
</dbReference>
<dbReference type="PANTHER" id="PTHR12271">
    <property type="entry name" value="POLY A POLYMERASE CID PAP -RELATED"/>
    <property type="match status" value="1"/>
</dbReference>
<reference evidence="14" key="1">
    <citation type="submission" date="2019-03" db="EMBL/GenBank/DDBJ databases">
        <title>WGS assembly of Setaria viridis.</title>
        <authorList>
            <person name="Huang P."/>
            <person name="Jenkins J."/>
            <person name="Grimwood J."/>
            <person name="Barry K."/>
            <person name="Healey A."/>
            <person name="Mamidi S."/>
            <person name="Sreedasyam A."/>
            <person name="Shu S."/>
            <person name="Feldman M."/>
            <person name="Wu J."/>
            <person name="Yu Y."/>
            <person name="Chen C."/>
            <person name="Johnson J."/>
            <person name="Rokhsar D."/>
            <person name="Baxter I."/>
            <person name="Schmutz J."/>
            <person name="Brutnell T."/>
            <person name="Kellogg E."/>
        </authorList>
    </citation>
    <scope>NUCLEOTIDE SEQUENCE [LARGE SCALE GENOMIC DNA]</scope>
</reference>
<dbReference type="InterPro" id="IPR002058">
    <property type="entry name" value="PAP_assoc"/>
</dbReference>
<evidence type="ECO:0000256" key="4">
    <source>
        <dbReference type="ARBA" id="ARBA00008593"/>
    </source>
</evidence>
<comment type="similarity">
    <text evidence="4">Belongs to the DNA polymerase type-B-like family.</text>
</comment>
<dbReference type="GO" id="GO:0005737">
    <property type="term" value="C:cytoplasm"/>
    <property type="evidence" value="ECO:0007669"/>
    <property type="project" value="UniProtKB-SubCell"/>
</dbReference>
<protein>
    <recommendedName>
        <fullName evidence="5">RNA uridylyltransferase</fullName>
        <ecNumber evidence="5">2.7.7.52</ecNumber>
    </recommendedName>
</protein>
<feature type="region of interest" description="Disordered" evidence="11">
    <location>
        <begin position="90"/>
        <end position="187"/>
    </location>
</feature>
<dbReference type="SUPFAM" id="SSF81631">
    <property type="entry name" value="PAP/OAS1 substrate-binding domain"/>
    <property type="match status" value="1"/>
</dbReference>
<dbReference type="GO" id="GO:0000956">
    <property type="term" value="P:nuclear-transcribed mRNA catabolic process"/>
    <property type="evidence" value="ECO:0007669"/>
    <property type="project" value="UniProtKB-ARBA"/>
</dbReference>
<dbReference type="Pfam" id="PF22600">
    <property type="entry name" value="MTPAP-like_central"/>
    <property type="match status" value="1"/>
</dbReference>
<comment type="catalytic activity">
    <reaction evidence="10">
        <text>RNA(n) + UTP = RNA(n)-3'-uridine ribonucleotide + diphosphate</text>
        <dbReference type="Rhea" id="RHEA:14785"/>
        <dbReference type="Rhea" id="RHEA-COMP:14527"/>
        <dbReference type="Rhea" id="RHEA-COMP:17348"/>
        <dbReference type="ChEBI" id="CHEBI:33019"/>
        <dbReference type="ChEBI" id="CHEBI:46398"/>
        <dbReference type="ChEBI" id="CHEBI:140395"/>
        <dbReference type="ChEBI" id="CHEBI:173116"/>
        <dbReference type="EC" id="2.7.7.52"/>
    </reaction>
</comment>
<keyword evidence="15" id="KW-1185">Reference proteome</keyword>
<evidence type="ECO:0000256" key="2">
    <source>
        <dbReference type="ARBA" id="ARBA00001946"/>
    </source>
</evidence>
<comment type="subcellular location">
    <subcellularLocation>
        <location evidence="3">Cytoplasm</location>
    </subcellularLocation>
</comment>
<dbReference type="GO" id="GO:0031123">
    <property type="term" value="P:RNA 3'-end processing"/>
    <property type="evidence" value="ECO:0007669"/>
    <property type="project" value="TreeGrafter"/>
</dbReference>
<name>A0A4U6SYT9_SETVI</name>
<feature type="compositionally biased region" description="Low complexity" evidence="11">
    <location>
        <begin position="90"/>
        <end position="99"/>
    </location>
</feature>
<proteinExistence type="inferred from homology"/>
<dbReference type="Pfam" id="PF03828">
    <property type="entry name" value="PAP_assoc"/>
    <property type="match status" value="1"/>
</dbReference>
<dbReference type="EMBL" id="CM016560">
    <property type="protein sequence ID" value="TKV94239.1"/>
    <property type="molecule type" value="Genomic_DNA"/>
</dbReference>
<dbReference type="Proteomes" id="UP000298652">
    <property type="component" value="Chromosome 9"/>
</dbReference>
<dbReference type="SUPFAM" id="SSF81301">
    <property type="entry name" value="Nucleotidyltransferase"/>
    <property type="match status" value="1"/>
</dbReference>
<dbReference type="GO" id="GO:0050265">
    <property type="term" value="F:RNA uridylyltransferase activity"/>
    <property type="evidence" value="ECO:0007669"/>
    <property type="project" value="UniProtKB-EC"/>
</dbReference>
<evidence type="ECO:0000259" key="12">
    <source>
        <dbReference type="Pfam" id="PF03828"/>
    </source>
</evidence>
<evidence type="ECO:0000256" key="1">
    <source>
        <dbReference type="ARBA" id="ARBA00001936"/>
    </source>
</evidence>
<feature type="compositionally biased region" description="Pro residues" evidence="11">
    <location>
        <begin position="141"/>
        <end position="154"/>
    </location>
</feature>
<dbReference type="CDD" id="cd05402">
    <property type="entry name" value="NT_PAP_TUTase"/>
    <property type="match status" value="1"/>
</dbReference>
<evidence type="ECO:0000256" key="3">
    <source>
        <dbReference type="ARBA" id="ARBA00004496"/>
    </source>
</evidence>